<protein>
    <submittedName>
        <fullName evidence="2">DinB family protein</fullName>
    </submittedName>
</protein>
<dbReference type="EMBL" id="RKLN01000005">
    <property type="protein sequence ID" value="RVW01789.1"/>
    <property type="molecule type" value="Genomic_DNA"/>
</dbReference>
<dbReference type="Proteomes" id="UP000284333">
    <property type="component" value="Unassembled WGS sequence"/>
</dbReference>
<comment type="caution">
    <text evidence="2">The sequence shown here is derived from an EMBL/GenBank/DDBJ whole genome shotgun (WGS) entry which is preliminary data.</text>
</comment>
<evidence type="ECO:0000313" key="3">
    <source>
        <dbReference type="Proteomes" id="UP000284333"/>
    </source>
</evidence>
<gene>
    <name evidence="2" type="ORF">EF834_15530</name>
</gene>
<dbReference type="AlphaFoldDB" id="A0A438AT05"/>
<evidence type="ECO:0000313" key="2">
    <source>
        <dbReference type="EMBL" id="RVW01789.1"/>
    </source>
</evidence>
<dbReference type="InterPro" id="IPR024344">
    <property type="entry name" value="MDMPI_metal-binding"/>
</dbReference>
<sequence length="169" mass="19138">MTISGAQEFGDPCRECGYHWKQSFESLMTSHSQIHSDLSAAVTAHNYRTRVAHTPWSVGEYVCHIADNEHIWAERLATAAEMTEPRISAFDQDALAEARNYAHIPYETAVWSLDHSCAELTRAAKDAAGTATSFYHPERGQLSVLEAIRTVIHDCHHHLWDIRRILAQR</sequence>
<dbReference type="InterPro" id="IPR034660">
    <property type="entry name" value="DinB/YfiT-like"/>
</dbReference>
<dbReference type="SUPFAM" id="SSF109854">
    <property type="entry name" value="DinB/YfiT-like putative metalloenzymes"/>
    <property type="match status" value="1"/>
</dbReference>
<dbReference type="Pfam" id="PF11716">
    <property type="entry name" value="MDMPI_N"/>
    <property type="match status" value="1"/>
</dbReference>
<dbReference type="Gene3D" id="1.20.120.450">
    <property type="entry name" value="dinb family like domain"/>
    <property type="match status" value="1"/>
</dbReference>
<dbReference type="RefSeq" id="WP_164874146.1">
    <property type="nucleotide sequence ID" value="NZ_RKLN01000005.1"/>
</dbReference>
<proteinExistence type="predicted"/>
<evidence type="ECO:0000259" key="1">
    <source>
        <dbReference type="Pfam" id="PF11716"/>
    </source>
</evidence>
<accession>A0A438AT05</accession>
<reference evidence="2 3" key="1">
    <citation type="submission" date="2018-11" db="EMBL/GenBank/DDBJ databases">
        <title>Rhodococcus spongicola sp. nov. and Rhodococcus xishaensis sp. nov. from marine sponges.</title>
        <authorList>
            <person name="Li L."/>
            <person name="Lin H.W."/>
        </authorList>
    </citation>
    <scope>NUCLEOTIDE SEQUENCE [LARGE SCALE GENOMIC DNA]</scope>
    <source>
        <strain evidence="2 3">LHW50502</strain>
    </source>
</reference>
<name>A0A438AT05_9NOCA</name>
<dbReference type="GO" id="GO:0046872">
    <property type="term" value="F:metal ion binding"/>
    <property type="evidence" value="ECO:0007669"/>
    <property type="project" value="InterPro"/>
</dbReference>
<feature type="domain" description="Mycothiol-dependent maleylpyruvate isomerase metal-binding" evidence="1">
    <location>
        <begin position="36"/>
        <end position="163"/>
    </location>
</feature>
<keyword evidence="3" id="KW-1185">Reference proteome</keyword>
<organism evidence="2 3">
    <name type="scientific">Rhodococcus spongiicola</name>
    <dbReference type="NCBI Taxonomy" id="2487352"/>
    <lineage>
        <taxon>Bacteria</taxon>
        <taxon>Bacillati</taxon>
        <taxon>Actinomycetota</taxon>
        <taxon>Actinomycetes</taxon>
        <taxon>Mycobacteriales</taxon>
        <taxon>Nocardiaceae</taxon>
        <taxon>Rhodococcus</taxon>
    </lineage>
</organism>